<feature type="signal peptide" evidence="2">
    <location>
        <begin position="1"/>
        <end position="39"/>
    </location>
</feature>
<dbReference type="InterPro" id="IPR008472">
    <property type="entry name" value="DUF753"/>
</dbReference>
<evidence type="ECO:0000313" key="4">
    <source>
        <dbReference type="EMBL" id="KNC31987.1"/>
    </source>
</evidence>
<gene>
    <name evidence="4" type="ORF">FF38_10566</name>
</gene>
<dbReference type="Proteomes" id="UP000037069">
    <property type="component" value="Unassembled WGS sequence"/>
</dbReference>
<keyword evidence="5" id="KW-1185">Reference proteome</keyword>
<proteinExistence type="predicted"/>
<organism evidence="4 5">
    <name type="scientific">Lucilia cuprina</name>
    <name type="common">Green bottle fly</name>
    <name type="synonym">Australian sheep blowfly</name>
    <dbReference type="NCBI Taxonomy" id="7375"/>
    <lineage>
        <taxon>Eukaryota</taxon>
        <taxon>Metazoa</taxon>
        <taxon>Ecdysozoa</taxon>
        <taxon>Arthropoda</taxon>
        <taxon>Hexapoda</taxon>
        <taxon>Insecta</taxon>
        <taxon>Pterygota</taxon>
        <taxon>Neoptera</taxon>
        <taxon>Endopterygota</taxon>
        <taxon>Diptera</taxon>
        <taxon>Brachycera</taxon>
        <taxon>Muscomorpha</taxon>
        <taxon>Oestroidea</taxon>
        <taxon>Calliphoridae</taxon>
        <taxon>Luciliinae</taxon>
        <taxon>Lucilia</taxon>
    </lineage>
</organism>
<comment type="caution">
    <text evidence="4">The sequence shown here is derived from an EMBL/GenBank/DDBJ whole genome shotgun (WGS) entry which is preliminary data.</text>
</comment>
<evidence type="ECO:0000256" key="1">
    <source>
        <dbReference type="SAM" id="MobiDB-lite"/>
    </source>
</evidence>
<feature type="domain" description="DUF753" evidence="3">
    <location>
        <begin position="237"/>
        <end position="310"/>
    </location>
</feature>
<protein>
    <recommendedName>
        <fullName evidence="3">DUF753 domain-containing protein</fullName>
    </recommendedName>
</protein>
<evidence type="ECO:0000259" key="3">
    <source>
        <dbReference type="Pfam" id="PF05444"/>
    </source>
</evidence>
<feature type="region of interest" description="Disordered" evidence="1">
    <location>
        <begin position="212"/>
        <end position="233"/>
    </location>
</feature>
<dbReference type="OrthoDB" id="7943935at2759"/>
<evidence type="ECO:0000313" key="5">
    <source>
        <dbReference type="Proteomes" id="UP000037069"/>
    </source>
</evidence>
<dbReference type="EMBL" id="JRES01000352">
    <property type="protein sequence ID" value="KNC31987.1"/>
    <property type="molecule type" value="Genomic_DNA"/>
</dbReference>
<dbReference type="AlphaFoldDB" id="A0A0L0CIF6"/>
<name>A0A0L0CIF6_LUCCU</name>
<dbReference type="PANTHER" id="PTHR21721:SF26">
    <property type="entry name" value="DUF753 DOMAIN-CONTAINING PROTEIN-RELATED"/>
    <property type="match status" value="1"/>
</dbReference>
<feature type="domain" description="DUF753" evidence="3">
    <location>
        <begin position="127"/>
        <end position="202"/>
    </location>
</feature>
<dbReference type="Pfam" id="PF05444">
    <property type="entry name" value="DUF753"/>
    <property type="match status" value="3"/>
</dbReference>
<feature type="domain" description="DUF753" evidence="3">
    <location>
        <begin position="318"/>
        <end position="393"/>
    </location>
</feature>
<reference evidence="4 5" key="1">
    <citation type="journal article" date="2015" name="Nat. Commun.">
        <title>Lucilia cuprina genome unlocks parasitic fly biology to underpin future interventions.</title>
        <authorList>
            <person name="Anstead C.A."/>
            <person name="Korhonen P.K."/>
            <person name="Young N.D."/>
            <person name="Hall R.S."/>
            <person name="Jex A.R."/>
            <person name="Murali S.C."/>
            <person name="Hughes D.S."/>
            <person name="Lee S.F."/>
            <person name="Perry T."/>
            <person name="Stroehlein A.J."/>
            <person name="Ansell B.R."/>
            <person name="Breugelmans B."/>
            <person name="Hofmann A."/>
            <person name="Qu J."/>
            <person name="Dugan S."/>
            <person name="Lee S.L."/>
            <person name="Chao H."/>
            <person name="Dinh H."/>
            <person name="Han Y."/>
            <person name="Doddapaneni H.V."/>
            <person name="Worley K.C."/>
            <person name="Muzny D.M."/>
            <person name="Ioannidis P."/>
            <person name="Waterhouse R.M."/>
            <person name="Zdobnov E.M."/>
            <person name="James P.J."/>
            <person name="Bagnall N.H."/>
            <person name="Kotze A.C."/>
            <person name="Gibbs R.A."/>
            <person name="Richards S."/>
            <person name="Batterham P."/>
            <person name="Gasser R.B."/>
        </authorList>
    </citation>
    <scope>NUCLEOTIDE SEQUENCE [LARGE SCALE GENOMIC DNA]</scope>
    <source>
        <strain evidence="4 5">LS</strain>
        <tissue evidence="4">Full body</tissue>
    </source>
</reference>
<dbReference type="PANTHER" id="PTHR21721">
    <property type="entry name" value="GH09876P-RELATED"/>
    <property type="match status" value="1"/>
</dbReference>
<keyword evidence="2" id="KW-0732">Signal</keyword>
<dbReference type="OMA" id="TTTNSEC"/>
<feature type="compositionally biased region" description="Polar residues" evidence="1">
    <location>
        <begin position="219"/>
        <end position="233"/>
    </location>
</feature>
<sequence length="519" mass="55304">MQLSVLQISKNTTAPYISFNKLIFVILLLLQVHVSSVTAERTCHQCRGINCLRTTYEATQKCLNNLDICVTVFDGQTILAQGCLEQLSEELRNKCGVETRTQVFKESNECYKCNENLCNNLASSSFKCIQCDSDNDENCRTNPKSSLTSRCGISRTPNEYCFVRRQGNRVTRGCSYTLEEQKSCLSSSDCMICQPSELNNCNAEEVINDDASTGGEGSDNGSAGENSGGNVSKSGRTCHQCNGINCLRTTYESTQKCLNDLDICVSVFDGETIQAQGCLEQLSEDLRHKCDTQNLNDSTNCFKCNENLCNNLASKSFECIQCDSKTDENCRENPKRLLPSICGISRTPNEYCFVKQEDEHVIRGCAKTLEEQKSCLSSADCMICQPSQWSGCNDIELVIDDSGSDDGGSGNGSGGDGSEDGGSGSGSDGDGGWSSGSDGGNTNGSGSGGSDNGNGGSGSGGEENTGDGGSGSGESDDGSGDNGSESGGNGDRPDNNSSNVKSSHFVIFVVNIMIAFYCI</sequence>
<feature type="region of interest" description="Disordered" evidence="1">
    <location>
        <begin position="397"/>
        <end position="499"/>
    </location>
</feature>
<feature type="compositionally biased region" description="Gly residues" evidence="1">
    <location>
        <begin position="405"/>
        <end position="472"/>
    </location>
</feature>
<evidence type="ECO:0000256" key="2">
    <source>
        <dbReference type="SAM" id="SignalP"/>
    </source>
</evidence>
<feature type="chain" id="PRO_5005536385" description="DUF753 domain-containing protein" evidence="2">
    <location>
        <begin position="40"/>
        <end position="519"/>
    </location>
</feature>
<accession>A0A0L0CIF6</accession>